<comment type="caution">
    <text evidence="2">The sequence shown here is derived from an EMBL/GenBank/DDBJ whole genome shotgun (WGS) entry which is preliminary data.</text>
</comment>
<protein>
    <recommendedName>
        <fullName evidence="4">Glycosyltransferase RgtA/B/C/D-like domain-containing protein</fullName>
    </recommendedName>
</protein>
<feature type="transmembrane region" description="Helical" evidence="1">
    <location>
        <begin position="327"/>
        <end position="350"/>
    </location>
</feature>
<feature type="transmembrane region" description="Helical" evidence="1">
    <location>
        <begin position="117"/>
        <end position="134"/>
    </location>
</feature>
<gene>
    <name evidence="2" type="ORF">A2786_00180</name>
</gene>
<feature type="transmembrane region" description="Helical" evidence="1">
    <location>
        <begin position="297"/>
        <end position="315"/>
    </location>
</feature>
<feature type="transmembrane region" description="Helical" evidence="1">
    <location>
        <begin position="273"/>
        <end position="291"/>
    </location>
</feature>
<accession>A0A1G1VRL2</accession>
<feature type="transmembrane region" description="Helical" evidence="1">
    <location>
        <begin position="164"/>
        <end position="193"/>
    </location>
</feature>
<dbReference type="Proteomes" id="UP000179233">
    <property type="component" value="Unassembled WGS sequence"/>
</dbReference>
<sequence>MVRIISFFWIGLFVVIGSVFWARGVIFLDPDFGWHLKTGELILREGIPKSDPFSYTMPSYPFVDQTWLIDVVMARLYPAIGAIGLAGFYAVFLTLTLAIGVFGSVSRLKRITVERSLGLAALLLLAAATLLYYSRVHSQAMTWFFFSVLLWTIHSPERRKRYRYFIPFLFMFWANIHGGFMAGLATLAFFIIVRSIRRRRFLGDFLVLCLSSLATLVNPYGFQLWVDVGRTLLSSTLMRSIQEWLPAIQFINVGLPFLLAFSGVLIWRYKASFSPEALGLYGVFVLAGLWSQRHIPLWVVVGLPLSAVAVERLALEAVGMRGGRRRLVRFWLGVLLISLAIFVVQVRIVLQNVQRVSEEQFYPRWAVEYLRSTLPSGQVFSSYEWGGYFLWKLPEKRVFVDGRMPIWRWVPPPRDSGSAFEEYLRLVRGELPIAEVFEKYGIDTVVWPVVRYKDKPSFTDRLEFFWDAVFGAREDLPDFGERLVAEGWGIVYRDPVAVIYRKM</sequence>
<dbReference type="AlphaFoldDB" id="A0A1G1VRL2"/>
<feature type="transmembrane region" description="Helical" evidence="1">
    <location>
        <begin position="7"/>
        <end position="28"/>
    </location>
</feature>
<evidence type="ECO:0000313" key="2">
    <source>
        <dbReference type="EMBL" id="OGY17964.1"/>
    </source>
</evidence>
<feature type="transmembrane region" description="Helical" evidence="1">
    <location>
        <begin position="205"/>
        <end position="226"/>
    </location>
</feature>
<proteinExistence type="predicted"/>
<reference evidence="2 3" key="1">
    <citation type="journal article" date="2016" name="Nat. Commun.">
        <title>Thousands of microbial genomes shed light on interconnected biogeochemical processes in an aquifer system.</title>
        <authorList>
            <person name="Anantharaman K."/>
            <person name="Brown C.T."/>
            <person name="Hug L.A."/>
            <person name="Sharon I."/>
            <person name="Castelle C.J."/>
            <person name="Probst A.J."/>
            <person name="Thomas B.C."/>
            <person name="Singh A."/>
            <person name="Wilkins M.J."/>
            <person name="Karaoz U."/>
            <person name="Brodie E.L."/>
            <person name="Williams K.H."/>
            <person name="Hubbard S.S."/>
            <person name="Banfield J.F."/>
        </authorList>
    </citation>
    <scope>NUCLEOTIDE SEQUENCE [LARGE SCALE GENOMIC DNA]</scope>
</reference>
<evidence type="ECO:0000256" key="1">
    <source>
        <dbReference type="SAM" id="Phobius"/>
    </source>
</evidence>
<organism evidence="2 3">
    <name type="scientific">Candidatus Chisholmbacteria bacterium RIFCSPHIGHO2_01_FULL_52_32</name>
    <dbReference type="NCBI Taxonomy" id="1797591"/>
    <lineage>
        <taxon>Bacteria</taxon>
        <taxon>Candidatus Chisholmiibacteriota</taxon>
    </lineage>
</organism>
<feature type="transmembrane region" description="Helical" evidence="1">
    <location>
        <begin position="76"/>
        <end position="105"/>
    </location>
</feature>
<evidence type="ECO:0000313" key="3">
    <source>
        <dbReference type="Proteomes" id="UP000179233"/>
    </source>
</evidence>
<name>A0A1G1VRL2_9BACT</name>
<feature type="transmembrane region" description="Helical" evidence="1">
    <location>
        <begin position="246"/>
        <end position="266"/>
    </location>
</feature>
<keyword evidence="1" id="KW-1133">Transmembrane helix</keyword>
<evidence type="ECO:0008006" key="4">
    <source>
        <dbReference type="Google" id="ProtNLM"/>
    </source>
</evidence>
<keyword evidence="1" id="KW-0472">Membrane</keyword>
<keyword evidence="1" id="KW-0812">Transmembrane</keyword>
<dbReference type="EMBL" id="MHCJ01000004">
    <property type="protein sequence ID" value="OGY17964.1"/>
    <property type="molecule type" value="Genomic_DNA"/>
</dbReference>